<protein>
    <submittedName>
        <fullName evidence="1">Uncharacterized protein</fullName>
    </submittedName>
</protein>
<accession>A0A7W5C2B3</accession>
<reference evidence="1 2" key="1">
    <citation type="submission" date="2020-08" db="EMBL/GenBank/DDBJ databases">
        <title>Genomic Encyclopedia of Type Strains, Phase III (KMG-III): the genomes of soil and plant-associated and newly described type strains.</title>
        <authorList>
            <person name="Whitman W."/>
        </authorList>
    </citation>
    <scope>NUCLEOTIDE SEQUENCE [LARGE SCALE GENOMIC DNA]</scope>
    <source>
        <strain evidence="1 2">CECT 5995</strain>
    </source>
</reference>
<name>A0A7W5C2B3_9GAMM</name>
<comment type="caution">
    <text evidence="1">The sequence shown here is derived from an EMBL/GenBank/DDBJ whole genome shotgun (WGS) entry which is preliminary data.</text>
</comment>
<proteinExistence type="predicted"/>
<dbReference type="EMBL" id="JACHXM010000048">
    <property type="protein sequence ID" value="MBB3143445.1"/>
    <property type="molecule type" value="Genomic_DNA"/>
</dbReference>
<keyword evidence="2" id="KW-1185">Reference proteome</keyword>
<sequence>MILYQSRFFEGDYPEENQRFDNVVYTDYVPGDVKGSLQLMREQMLSREDLIGAVFIGGMDGVEVEYDIFRRFNPEAFILPVAAPGGAALNLARNNGYFTGRELEDIDFAALFSRYFPDKCS</sequence>
<dbReference type="Proteomes" id="UP000525987">
    <property type="component" value="Unassembled WGS sequence"/>
</dbReference>
<gene>
    <name evidence="1" type="ORF">FHR96_004367</name>
</gene>
<dbReference type="Pfam" id="PF18180">
    <property type="entry name" value="LD_cluster3"/>
    <property type="match status" value="1"/>
</dbReference>
<organism evidence="1 2">
    <name type="scientific">Halomonas organivorans</name>
    <dbReference type="NCBI Taxonomy" id="257772"/>
    <lineage>
        <taxon>Bacteria</taxon>
        <taxon>Pseudomonadati</taxon>
        <taxon>Pseudomonadota</taxon>
        <taxon>Gammaproteobacteria</taxon>
        <taxon>Oceanospirillales</taxon>
        <taxon>Halomonadaceae</taxon>
        <taxon>Halomonas</taxon>
    </lineage>
</organism>
<dbReference type="InterPro" id="IPR041197">
    <property type="entry name" value="LD_cluster3"/>
</dbReference>
<dbReference type="AlphaFoldDB" id="A0A7W5C2B3"/>
<evidence type="ECO:0000313" key="1">
    <source>
        <dbReference type="EMBL" id="MBB3143445.1"/>
    </source>
</evidence>
<evidence type="ECO:0000313" key="2">
    <source>
        <dbReference type="Proteomes" id="UP000525987"/>
    </source>
</evidence>